<reference evidence="2 3" key="1">
    <citation type="journal article" date="2019" name="Sci. Rep.">
        <title>Comparative genomics of chytrid fungi reveal insights into the obligate biotrophic and pathogenic lifestyle of Synchytrium endobioticum.</title>
        <authorList>
            <person name="van de Vossenberg B.T.L.H."/>
            <person name="Warris S."/>
            <person name="Nguyen H.D.T."/>
            <person name="van Gent-Pelzer M.P.E."/>
            <person name="Joly D.L."/>
            <person name="van de Geest H.C."/>
            <person name="Bonants P.J.M."/>
            <person name="Smith D.S."/>
            <person name="Levesque C.A."/>
            <person name="van der Lee T.A.J."/>
        </authorList>
    </citation>
    <scope>NUCLEOTIDE SEQUENCE [LARGE SCALE GENOMIC DNA]</scope>
    <source>
        <strain evidence="2 3">CBS 809.83</strain>
    </source>
</reference>
<protein>
    <recommendedName>
        <fullName evidence="4">Extracellular membrane protein CFEM domain-containing protein</fullName>
    </recommendedName>
</protein>
<comment type="caution">
    <text evidence="2">The sequence shown here is derived from an EMBL/GenBank/DDBJ whole genome shotgun (WGS) entry which is preliminary data.</text>
</comment>
<dbReference type="Proteomes" id="UP000318582">
    <property type="component" value="Unassembled WGS sequence"/>
</dbReference>
<accession>A0A507DVS7</accession>
<dbReference type="AlphaFoldDB" id="A0A507DVS7"/>
<proteinExistence type="predicted"/>
<sequence>MKSVVASSAVLCLAVLAGVSAQNTTCVAQGAFADCFKSRSAALAACPSTDLACLCRQSNEMVFCYVNFCDTNAELRSASCVRNDYCLRSGGNITVPGWSGQCSGAVPAGSAGPAGSPSATNVIPSATPVTTTLSNGVVVTYTPTPTASPSPPAENSSSHAASVAGGMLVAAVAALAGLV</sequence>
<keyword evidence="1" id="KW-0732">Signal</keyword>
<evidence type="ECO:0000256" key="1">
    <source>
        <dbReference type="SAM" id="SignalP"/>
    </source>
</evidence>
<evidence type="ECO:0000313" key="3">
    <source>
        <dbReference type="Proteomes" id="UP000318582"/>
    </source>
</evidence>
<keyword evidence="3" id="KW-1185">Reference proteome</keyword>
<feature type="signal peptide" evidence="1">
    <location>
        <begin position="1"/>
        <end position="21"/>
    </location>
</feature>
<organism evidence="2 3">
    <name type="scientific">Powellomyces hirtus</name>
    <dbReference type="NCBI Taxonomy" id="109895"/>
    <lineage>
        <taxon>Eukaryota</taxon>
        <taxon>Fungi</taxon>
        <taxon>Fungi incertae sedis</taxon>
        <taxon>Chytridiomycota</taxon>
        <taxon>Chytridiomycota incertae sedis</taxon>
        <taxon>Chytridiomycetes</taxon>
        <taxon>Spizellomycetales</taxon>
        <taxon>Powellomycetaceae</taxon>
        <taxon>Powellomyces</taxon>
    </lineage>
</organism>
<gene>
    <name evidence="2" type="ORF">PhCBS80983_g05435</name>
</gene>
<evidence type="ECO:0008006" key="4">
    <source>
        <dbReference type="Google" id="ProtNLM"/>
    </source>
</evidence>
<dbReference type="EMBL" id="QEAQ01000116">
    <property type="protein sequence ID" value="TPX55295.1"/>
    <property type="molecule type" value="Genomic_DNA"/>
</dbReference>
<evidence type="ECO:0000313" key="2">
    <source>
        <dbReference type="EMBL" id="TPX55295.1"/>
    </source>
</evidence>
<feature type="chain" id="PRO_5021203442" description="Extracellular membrane protein CFEM domain-containing protein" evidence="1">
    <location>
        <begin position="22"/>
        <end position="179"/>
    </location>
</feature>
<name>A0A507DVS7_9FUNG</name>